<feature type="region of interest" description="Disordered" evidence="1">
    <location>
        <begin position="1"/>
        <end position="70"/>
    </location>
</feature>
<comment type="caution">
    <text evidence="2">The sequence shown here is derived from an EMBL/GenBank/DDBJ whole genome shotgun (WGS) entry which is preliminary data.</text>
</comment>
<evidence type="ECO:0000313" key="2">
    <source>
        <dbReference type="EMBL" id="OLQ15157.1"/>
    </source>
</evidence>
<gene>
    <name evidence="2" type="ORF">AK812_SmicGene574</name>
</gene>
<feature type="compositionally biased region" description="Acidic residues" evidence="1">
    <location>
        <begin position="31"/>
        <end position="43"/>
    </location>
</feature>
<protein>
    <submittedName>
        <fullName evidence="2">Uncharacterized protein</fullName>
    </submittedName>
</protein>
<accession>A0A1Q9F683</accession>
<evidence type="ECO:0000256" key="1">
    <source>
        <dbReference type="SAM" id="MobiDB-lite"/>
    </source>
</evidence>
<dbReference type="Proteomes" id="UP000186817">
    <property type="component" value="Unassembled WGS sequence"/>
</dbReference>
<dbReference type="EMBL" id="LSRX01000006">
    <property type="protein sequence ID" value="OLQ15157.1"/>
    <property type="molecule type" value="Genomic_DNA"/>
</dbReference>
<dbReference type="AlphaFoldDB" id="A0A1Q9F683"/>
<keyword evidence="3" id="KW-1185">Reference proteome</keyword>
<organism evidence="2 3">
    <name type="scientific">Symbiodinium microadriaticum</name>
    <name type="common">Dinoflagellate</name>
    <name type="synonym">Zooxanthella microadriatica</name>
    <dbReference type="NCBI Taxonomy" id="2951"/>
    <lineage>
        <taxon>Eukaryota</taxon>
        <taxon>Sar</taxon>
        <taxon>Alveolata</taxon>
        <taxon>Dinophyceae</taxon>
        <taxon>Suessiales</taxon>
        <taxon>Symbiodiniaceae</taxon>
        <taxon>Symbiodinium</taxon>
    </lineage>
</organism>
<name>A0A1Q9F683_SYMMI</name>
<sequence>MTCASPHRGVPLGAAGAKFEGGGAVPHFFLEESDAETCEEEEGSDGRELKPENSEDSQSSTWGHSPNEDLRWPRCPAFDLSLSDTEQDPQDWTHLLEILEIQDQYKFDPEVVATMVDQGSGLEDLSEHLCEVMANGLEEHAEDKVSANGHDMASSEVTPTRRRLWRPETTWLRAAERPKNRAPTEAASQGNRRGLLARLLGARPPSHQAMLRATRQSLLARRGTAEDEEHQEQQEHTEVGEKLKLVEATRPTTPAQSVREGRIEEAVSAACMTSQIAERFVSAKSRKNTRQVNRAIRHSQEVKPLNIDYPAGDGKKWIVVGGKGTGGLVVRTGQSLKSKALGVRLEFGAWLEELALKGNRLHFRRLRGDGPDFGWVSTGLAGERALVSPLDAKGAASLPAVRHPCLQDNMAELMMPPKARAALTEGS</sequence>
<evidence type="ECO:0000313" key="3">
    <source>
        <dbReference type="Proteomes" id="UP000186817"/>
    </source>
</evidence>
<reference evidence="2 3" key="1">
    <citation type="submission" date="2016-02" db="EMBL/GenBank/DDBJ databases">
        <title>Genome analysis of coral dinoflagellate symbionts highlights evolutionary adaptations to a symbiotic lifestyle.</title>
        <authorList>
            <person name="Aranda M."/>
            <person name="Li Y."/>
            <person name="Liew Y.J."/>
            <person name="Baumgarten S."/>
            <person name="Simakov O."/>
            <person name="Wilson M."/>
            <person name="Piel J."/>
            <person name="Ashoor H."/>
            <person name="Bougouffa S."/>
            <person name="Bajic V.B."/>
            <person name="Ryu T."/>
            <person name="Ravasi T."/>
            <person name="Bayer T."/>
            <person name="Micklem G."/>
            <person name="Kim H."/>
            <person name="Bhak J."/>
            <person name="Lajeunesse T.C."/>
            <person name="Voolstra C.R."/>
        </authorList>
    </citation>
    <scope>NUCLEOTIDE SEQUENCE [LARGE SCALE GENOMIC DNA]</scope>
    <source>
        <strain evidence="2 3">CCMP2467</strain>
    </source>
</reference>
<proteinExistence type="predicted"/>
<dbReference type="OrthoDB" id="381190at2759"/>
<feature type="compositionally biased region" description="Basic and acidic residues" evidence="1">
    <location>
        <begin position="44"/>
        <end position="53"/>
    </location>
</feature>